<accession>A0A6C0CKY4</accession>
<protein>
    <submittedName>
        <fullName evidence="2">Uncharacterized protein</fullName>
    </submittedName>
</protein>
<organism evidence="2">
    <name type="scientific">viral metagenome</name>
    <dbReference type="NCBI Taxonomy" id="1070528"/>
    <lineage>
        <taxon>unclassified sequences</taxon>
        <taxon>metagenomes</taxon>
        <taxon>organismal metagenomes</taxon>
    </lineage>
</organism>
<sequence length="79" mass="9269">MSQRFFDDEFACNLDSNYSVLSTNPDIALNCKYRDELKQLEKQEGNYEDIKHLHFRAWIQAINLIGGCIILGVLIYRQK</sequence>
<name>A0A6C0CKY4_9ZZZZ</name>
<dbReference type="AlphaFoldDB" id="A0A6C0CKY4"/>
<keyword evidence="1" id="KW-0472">Membrane</keyword>
<keyword evidence="1" id="KW-1133">Transmembrane helix</keyword>
<proteinExistence type="predicted"/>
<reference evidence="2" key="1">
    <citation type="journal article" date="2020" name="Nature">
        <title>Giant virus diversity and host interactions through global metagenomics.</title>
        <authorList>
            <person name="Schulz F."/>
            <person name="Roux S."/>
            <person name="Paez-Espino D."/>
            <person name="Jungbluth S."/>
            <person name="Walsh D.A."/>
            <person name="Denef V.J."/>
            <person name="McMahon K.D."/>
            <person name="Konstantinidis K.T."/>
            <person name="Eloe-Fadrosh E.A."/>
            <person name="Kyrpides N.C."/>
            <person name="Woyke T."/>
        </authorList>
    </citation>
    <scope>NUCLEOTIDE SEQUENCE</scope>
    <source>
        <strain evidence="2">GVMAG-M-3300021375-17</strain>
    </source>
</reference>
<feature type="transmembrane region" description="Helical" evidence="1">
    <location>
        <begin position="57"/>
        <end position="76"/>
    </location>
</feature>
<evidence type="ECO:0000256" key="1">
    <source>
        <dbReference type="SAM" id="Phobius"/>
    </source>
</evidence>
<dbReference type="EMBL" id="MN739454">
    <property type="protein sequence ID" value="QHT05446.1"/>
    <property type="molecule type" value="Genomic_DNA"/>
</dbReference>
<keyword evidence="1" id="KW-0812">Transmembrane</keyword>
<evidence type="ECO:0000313" key="2">
    <source>
        <dbReference type="EMBL" id="QHT05446.1"/>
    </source>
</evidence>